<keyword evidence="7" id="KW-1185">Reference proteome</keyword>
<evidence type="ECO:0000256" key="4">
    <source>
        <dbReference type="PROSITE-ProRule" id="PRU00335"/>
    </source>
</evidence>
<sequence length="212" mass="22793">MSAPGSRLRADARDNRERIIAAARETFTERGLDTPMATIARRAGVGAATLYRRFPTKSDLVAAAFAERMTACAVIAENGLADPDPWQGFATAVTRLAGMRTLDRGLTAALLRAYPDVLDFTTHRARALRATAELITRAQRSGGLRADFTLDDVLMLLMANNGLVSDNPATATAATRRLVAWFLAGARSDHPMPPPVPLAATEVLRPRPATDL</sequence>
<proteinExistence type="predicted"/>
<evidence type="ECO:0000313" key="7">
    <source>
        <dbReference type="Proteomes" id="UP000186040"/>
    </source>
</evidence>
<dbReference type="AlphaFoldDB" id="A0A1Q9LP42"/>
<dbReference type="InterPro" id="IPR009057">
    <property type="entry name" value="Homeodomain-like_sf"/>
</dbReference>
<dbReference type="InterPro" id="IPR036271">
    <property type="entry name" value="Tet_transcr_reg_TetR-rel_C_sf"/>
</dbReference>
<comment type="caution">
    <text evidence="6">The sequence shown here is derived from an EMBL/GenBank/DDBJ whole genome shotgun (WGS) entry which is preliminary data.</text>
</comment>
<dbReference type="GO" id="GO:0003700">
    <property type="term" value="F:DNA-binding transcription factor activity"/>
    <property type="evidence" value="ECO:0007669"/>
    <property type="project" value="TreeGrafter"/>
</dbReference>
<evidence type="ECO:0000256" key="3">
    <source>
        <dbReference type="ARBA" id="ARBA00023163"/>
    </source>
</evidence>
<feature type="domain" description="HTH tetR-type" evidence="5">
    <location>
        <begin position="13"/>
        <end position="72"/>
    </location>
</feature>
<dbReference type="SUPFAM" id="SSF46689">
    <property type="entry name" value="Homeodomain-like"/>
    <property type="match status" value="1"/>
</dbReference>
<dbReference type="STRING" id="1193682.BJP25_16430"/>
<keyword evidence="3" id="KW-0804">Transcription</keyword>
<keyword evidence="2 4" id="KW-0238">DNA-binding</keyword>
<dbReference type="PANTHER" id="PTHR30055">
    <property type="entry name" value="HTH-TYPE TRANSCRIPTIONAL REGULATOR RUTR"/>
    <property type="match status" value="1"/>
</dbReference>
<dbReference type="Gene3D" id="1.10.357.10">
    <property type="entry name" value="Tetracycline Repressor, domain 2"/>
    <property type="match status" value="1"/>
</dbReference>
<dbReference type="Pfam" id="PF00440">
    <property type="entry name" value="TetR_N"/>
    <property type="match status" value="1"/>
</dbReference>
<feature type="DNA-binding region" description="H-T-H motif" evidence="4">
    <location>
        <begin position="35"/>
        <end position="54"/>
    </location>
</feature>
<dbReference type="InterPro" id="IPR049445">
    <property type="entry name" value="TetR_SbtR-like_C"/>
</dbReference>
<dbReference type="InterPro" id="IPR001647">
    <property type="entry name" value="HTH_TetR"/>
</dbReference>
<reference evidence="6 7" key="1">
    <citation type="submission" date="2016-10" db="EMBL/GenBank/DDBJ databases">
        <title>The Draft Genome Sequence of Actinokineospora bangkokensis 44EHWT reveals the biosynthetic pathway of antifungal compounds Thailandins with unusual extender unit butylmalonyl-CoA.</title>
        <authorList>
            <person name="Greule A."/>
            <person name="Intra B."/>
            <person name="Flemming S."/>
            <person name="Rommel M.G."/>
            <person name="Panbangred W."/>
            <person name="Bechthold A."/>
        </authorList>
    </citation>
    <scope>NUCLEOTIDE SEQUENCE [LARGE SCALE GENOMIC DNA]</scope>
    <source>
        <strain evidence="6 7">44EHW</strain>
    </source>
</reference>
<evidence type="ECO:0000259" key="5">
    <source>
        <dbReference type="PROSITE" id="PS50977"/>
    </source>
</evidence>
<dbReference type="GO" id="GO:0000976">
    <property type="term" value="F:transcription cis-regulatory region binding"/>
    <property type="evidence" value="ECO:0007669"/>
    <property type="project" value="TreeGrafter"/>
</dbReference>
<accession>A0A1Q9LP42</accession>
<protein>
    <submittedName>
        <fullName evidence="6">TetR family transcriptional regulator</fullName>
    </submittedName>
</protein>
<dbReference type="EMBL" id="MKQR01000009">
    <property type="protein sequence ID" value="OLR93817.1"/>
    <property type="molecule type" value="Genomic_DNA"/>
</dbReference>
<evidence type="ECO:0000256" key="1">
    <source>
        <dbReference type="ARBA" id="ARBA00023015"/>
    </source>
</evidence>
<dbReference type="Proteomes" id="UP000186040">
    <property type="component" value="Unassembled WGS sequence"/>
</dbReference>
<keyword evidence="1" id="KW-0805">Transcription regulation</keyword>
<gene>
    <name evidence="6" type="ORF">BJP25_16430</name>
</gene>
<dbReference type="RefSeq" id="WP_075974716.1">
    <property type="nucleotide sequence ID" value="NZ_MKQR01000009.1"/>
</dbReference>
<dbReference type="Pfam" id="PF21597">
    <property type="entry name" value="TetR_C_43"/>
    <property type="match status" value="1"/>
</dbReference>
<dbReference type="SUPFAM" id="SSF48498">
    <property type="entry name" value="Tetracyclin repressor-like, C-terminal domain"/>
    <property type="match status" value="1"/>
</dbReference>
<organism evidence="6 7">
    <name type="scientific">Actinokineospora bangkokensis</name>
    <dbReference type="NCBI Taxonomy" id="1193682"/>
    <lineage>
        <taxon>Bacteria</taxon>
        <taxon>Bacillati</taxon>
        <taxon>Actinomycetota</taxon>
        <taxon>Actinomycetes</taxon>
        <taxon>Pseudonocardiales</taxon>
        <taxon>Pseudonocardiaceae</taxon>
        <taxon>Actinokineospora</taxon>
    </lineage>
</organism>
<name>A0A1Q9LP42_9PSEU</name>
<dbReference type="OrthoDB" id="9795011at2"/>
<evidence type="ECO:0000313" key="6">
    <source>
        <dbReference type="EMBL" id="OLR93817.1"/>
    </source>
</evidence>
<dbReference type="PROSITE" id="PS50977">
    <property type="entry name" value="HTH_TETR_2"/>
    <property type="match status" value="1"/>
</dbReference>
<evidence type="ECO:0000256" key="2">
    <source>
        <dbReference type="ARBA" id="ARBA00023125"/>
    </source>
</evidence>
<dbReference type="PANTHER" id="PTHR30055:SF234">
    <property type="entry name" value="HTH-TYPE TRANSCRIPTIONAL REGULATOR BETI"/>
    <property type="match status" value="1"/>
</dbReference>
<dbReference type="InterPro" id="IPR050109">
    <property type="entry name" value="HTH-type_TetR-like_transc_reg"/>
</dbReference>
<dbReference type="PRINTS" id="PR00455">
    <property type="entry name" value="HTHTETR"/>
</dbReference>